<reference evidence="10 11" key="1">
    <citation type="submission" date="2018-07" db="EMBL/GenBank/DDBJ databases">
        <title>Genome sequencing of rice bacterial endophytes.</title>
        <authorList>
            <person name="Venturi V."/>
        </authorList>
    </citation>
    <scope>NUCLEOTIDE SEQUENCE [LARGE SCALE GENOMIC DNA]</scope>
    <source>
        <strain evidence="10 11">AG1002</strain>
    </source>
</reference>
<comment type="caution">
    <text evidence="10">The sequence shown here is derived from an EMBL/GenBank/DDBJ whole genome shotgun (WGS) entry which is preliminary data.</text>
</comment>
<organism evidence="10 11">
    <name type="scientific">Ectopseudomonas oleovorans</name>
    <name type="common">Pseudomonas oleovorans</name>
    <dbReference type="NCBI Taxonomy" id="301"/>
    <lineage>
        <taxon>Bacteria</taxon>
        <taxon>Pseudomonadati</taxon>
        <taxon>Pseudomonadota</taxon>
        <taxon>Gammaproteobacteria</taxon>
        <taxon>Pseudomonadales</taxon>
        <taxon>Pseudomonadaceae</taxon>
        <taxon>Ectopseudomonas</taxon>
    </lineage>
</organism>
<dbReference type="AlphaFoldDB" id="A0A3D9EDF7"/>
<dbReference type="GO" id="GO:0004888">
    <property type="term" value="F:transmembrane signaling receptor activity"/>
    <property type="evidence" value="ECO:0007669"/>
    <property type="project" value="InterPro"/>
</dbReference>
<sequence length="438" mass="47682">MFLSKIKAALSQSLAKIALLEQKVDAIESESMTLSLDSQKKVISVNANFLEIMRYSSKDLIGKDLGFIIPSDVKTQDIYLKLFSAIDSCSHASDLYLFCRGDGSDAWIRGAWHSIKDLKGGLLRVDFTGTDVTSAVEKSKENSDVIAALLRSTAVIEFDLAGDVIAANDRFLQAMSYRYEQVIGQHHRIFCESQESSSVEYRNFWERLNRGEFVTGRFKRIDANGQVVWLEASYNPVRNSRNKLYKVVKFATVITDQVRREREVTEAAKVAFEISQRTDDSAIRGTAVVNDTVETMKAIASSVSSASSGIEALGAQSKLISSIVGTISGIAAQTNLLALNAAIEAARAGEQGRGFAVVADEVRQLAARASKSADDIVAVVDKNQILAGDAVKDMEASRVQVEEGLRLASQAGEVIVEIKDAAKLVVDAVGRFSSQFDS</sequence>
<dbReference type="EMBL" id="QRDL01000008">
    <property type="protein sequence ID" value="RED00340.1"/>
    <property type="molecule type" value="Genomic_DNA"/>
</dbReference>
<dbReference type="Pfam" id="PF00015">
    <property type="entry name" value="MCPsignal"/>
    <property type="match status" value="1"/>
</dbReference>
<dbReference type="NCBIfam" id="TIGR00229">
    <property type="entry name" value="sensory_box"/>
    <property type="match status" value="2"/>
</dbReference>
<feature type="domain" description="Methyl-accepting transducer" evidence="8">
    <location>
        <begin position="262"/>
        <end position="438"/>
    </location>
</feature>
<dbReference type="RefSeq" id="WP_115946904.1">
    <property type="nucleotide sequence ID" value="NZ_QRDL01000008.1"/>
</dbReference>
<dbReference type="PRINTS" id="PR00260">
    <property type="entry name" value="CHEMTRNSDUCR"/>
</dbReference>
<dbReference type="Gene3D" id="3.30.450.20">
    <property type="entry name" value="PAS domain"/>
    <property type="match status" value="2"/>
</dbReference>
<evidence type="ECO:0000256" key="4">
    <source>
        <dbReference type="ARBA" id="ARBA00023136"/>
    </source>
</evidence>
<dbReference type="InterPro" id="IPR013655">
    <property type="entry name" value="PAS_fold_3"/>
</dbReference>
<accession>A0A3D9EDF7</accession>
<evidence type="ECO:0000259" key="8">
    <source>
        <dbReference type="PROSITE" id="PS50111"/>
    </source>
</evidence>
<dbReference type="GO" id="GO:0006935">
    <property type="term" value="P:chemotaxis"/>
    <property type="evidence" value="ECO:0007669"/>
    <property type="project" value="InterPro"/>
</dbReference>
<dbReference type="Gene3D" id="1.10.287.950">
    <property type="entry name" value="Methyl-accepting chemotaxis protein"/>
    <property type="match status" value="1"/>
</dbReference>
<keyword evidence="3" id="KW-1133">Transmembrane helix</keyword>
<evidence type="ECO:0000256" key="7">
    <source>
        <dbReference type="PROSITE-ProRule" id="PRU00284"/>
    </source>
</evidence>
<evidence type="ECO:0000256" key="2">
    <source>
        <dbReference type="ARBA" id="ARBA00022692"/>
    </source>
</evidence>
<dbReference type="SUPFAM" id="SSF55785">
    <property type="entry name" value="PYP-like sensor domain (PAS domain)"/>
    <property type="match status" value="2"/>
</dbReference>
<evidence type="ECO:0000259" key="9">
    <source>
        <dbReference type="PROSITE" id="PS50113"/>
    </source>
</evidence>
<dbReference type="InterPro" id="IPR004089">
    <property type="entry name" value="MCPsignal_dom"/>
</dbReference>
<evidence type="ECO:0000256" key="3">
    <source>
        <dbReference type="ARBA" id="ARBA00022989"/>
    </source>
</evidence>
<dbReference type="PROSITE" id="PS50113">
    <property type="entry name" value="PAC"/>
    <property type="match status" value="1"/>
</dbReference>
<evidence type="ECO:0000313" key="11">
    <source>
        <dbReference type="Proteomes" id="UP000256988"/>
    </source>
</evidence>
<dbReference type="Proteomes" id="UP000256988">
    <property type="component" value="Unassembled WGS sequence"/>
</dbReference>
<evidence type="ECO:0000256" key="1">
    <source>
        <dbReference type="ARBA" id="ARBA00004141"/>
    </source>
</evidence>
<protein>
    <submittedName>
        <fullName evidence="10">Methyl-accepting chemotaxis sensory transducer with Pas/Pac sensor</fullName>
    </submittedName>
</protein>
<dbReference type="SUPFAM" id="SSF58104">
    <property type="entry name" value="Methyl-accepting chemotaxis protein (MCP) signaling domain"/>
    <property type="match status" value="1"/>
</dbReference>
<dbReference type="SMART" id="SM00086">
    <property type="entry name" value="PAC"/>
    <property type="match status" value="2"/>
</dbReference>
<dbReference type="PROSITE" id="PS50111">
    <property type="entry name" value="CHEMOTAXIS_TRANSDUC_2"/>
    <property type="match status" value="1"/>
</dbReference>
<dbReference type="InterPro" id="IPR000014">
    <property type="entry name" value="PAS"/>
</dbReference>
<dbReference type="InterPro" id="IPR004090">
    <property type="entry name" value="Chemotax_Me-accpt_rcpt"/>
</dbReference>
<evidence type="ECO:0000313" key="10">
    <source>
        <dbReference type="EMBL" id="RED00340.1"/>
    </source>
</evidence>
<evidence type="ECO:0000256" key="5">
    <source>
        <dbReference type="ARBA" id="ARBA00023224"/>
    </source>
</evidence>
<keyword evidence="5 7" id="KW-0807">Transducer</keyword>
<dbReference type="Pfam" id="PF08447">
    <property type="entry name" value="PAS_3"/>
    <property type="match status" value="1"/>
</dbReference>
<name>A0A3D9EDF7_ECTOL</name>
<dbReference type="PANTHER" id="PTHR32089:SF119">
    <property type="entry name" value="METHYL-ACCEPTING CHEMOTAXIS PROTEIN CTPL"/>
    <property type="match status" value="1"/>
</dbReference>
<comment type="subcellular location">
    <subcellularLocation>
        <location evidence="1">Membrane</location>
        <topology evidence="1">Multi-pass membrane protein</topology>
    </subcellularLocation>
</comment>
<proteinExistence type="inferred from homology"/>
<dbReference type="SMART" id="SM00283">
    <property type="entry name" value="MA"/>
    <property type="match status" value="1"/>
</dbReference>
<feature type="domain" description="PAC" evidence="9">
    <location>
        <begin position="214"/>
        <end position="266"/>
    </location>
</feature>
<dbReference type="GO" id="GO:0007165">
    <property type="term" value="P:signal transduction"/>
    <property type="evidence" value="ECO:0007669"/>
    <property type="project" value="UniProtKB-KW"/>
</dbReference>
<dbReference type="InterPro" id="IPR001610">
    <property type="entry name" value="PAC"/>
</dbReference>
<dbReference type="PANTHER" id="PTHR32089">
    <property type="entry name" value="METHYL-ACCEPTING CHEMOTAXIS PROTEIN MCPB"/>
    <property type="match status" value="1"/>
</dbReference>
<gene>
    <name evidence="10" type="ORF">DFO60_4490</name>
</gene>
<dbReference type="CDD" id="cd00130">
    <property type="entry name" value="PAS"/>
    <property type="match status" value="2"/>
</dbReference>
<dbReference type="GO" id="GO:0016020">
    <property type="term" value="C:membrane"/>
    <property type="evidence" value="ECO:0007669"/>
    <property type="project" value="UniProtKB-SubCell"/>
</dbReference>
<evidence type="ECO:0000256" key="6">
    <source>
        <dbReference type="ARBA" id="ARBA00029447"/>
    </source>
</evidence>
<dbReference type="Pfam" id="PF13426">
    <property type="entry name" value="PAS_9"/>
    <property type="match status" value="1"/>
</dbReference>
<keyword evidence="4" id="KW-0472">Membrane</keyword>
<comment type="similarity">
    <text evidence="6">Belongs to the methyl-accepting chemotaxis (MCP) protein family.</text>
</comment>
<dbReference type="InterPro" id="IPR035965">
    <property type="entry name" value="PAS-like_dom_sf"/>
</dbReference>
<keyword evidence="2" id="KW-0812">Transmembrane</keyword>
<dbReference type="InterPro" id="IPR000700">
    <property type="entry name" value="PAS-assoc_C"/>
</dbReference>